<proteinExistence type="predicted"/>
<organism evidence="1 2">
    <name type="scientific">Hyalomma asiaticum</name>
    <name type="common">Tick</name>
    <dbReference type="NCBI Taxonomy" id="266040"/>
    <lineage>
        <taxon>Eukaryota</taxon>
        <taxon>Metazoa</taxon>
        <taxon>Ecdysozoa</taxon>
        <taxon>Arthropoda</taxon>
        <taxon>Chelicerata</taxon>
        <taxon>Arachnida</taxon>
        <taxon>Acari</taxon>
        <taxon>Parasitiformes</taxon>
        <taxon>Ixodida</taxon>
        <taxon>Ixodoidea</taxon>
        <taxon>Ixodidae</taxon>
        <taxon>Hyalomminae</taxon>
        <taxon>Hyalomma</taxon>
    </lineage>
</organism>
<dbReference type="Proteomes" id="UP000821845">
    <property type="component" value="Chromosome 9"/>
</dbReference>
<evidence type="ECO:0000313" key="1">
    <source>
        <dbReference type="EMBL" id="KAH6923130.1"/>
    </source>
</evidence>
<gene>
    <name evidence="1" type="ORF">HPB50_023464</name>
</gene>
<name>A0ACB7RL56_HYAAI</name>
<protein>
    <submittedName>
        <fullName evidence="1">Uncharacterized protein</fullName>
    </submittedName>
</protein>
<comment type="caution">
    <text evidence="1">The sequence shown here is derived from an EMBL/GenBank/DDBJ whole genome shotgun (WGS) entry which is preliminary data.</text>
</comment>
<evidence type="ECO:0000313" key="2">
    <source>
        <dbReference type="Proteomes" id="UP000821845"/>
    </source>
</evidence>
<dbReference type="EMBL" id="CM023489">
    <property type="protein sequence ID" value="KAH6923130.1"/>
    <property type="molecule type" value="Genomic_DNA"/>
</dbReference>
<sequence length="439" mass="48474">MCSCSRPHSLTNPRKSRREICSREETSDEIDRQFEGPVDGLVVLRSPAIAGDVRFRVQEARMRQSIARPISIPARQSNAAGTANFHQDKKCHHQGVPRRSIISKRSFPESPWQSGMPPFGLFQQPFIAMMECGPMWVPQNNLPFMAGSMPPDMMRFGGNVPSRLSFRRTFDQMQGRYKPPQACGGFYGHRQGGHGRGDRKRPGGHDRMRSHSSKRAARRRDGGRKADEDHLKKGAASEERRSVTEEEAAEHAAAHRDDLYGHIEPTTADAVKGADVDGAQEDSGEAAQEGSNEDCDQEPGRSADKDETGGGEGGASTSAAISGRNLPAEPATTAPVPEASETNTPSKAADGKGQAGGRPSEKGREEKGTKRSDRKDKGWCTVCEIHFDGSFLDHRRTEDHKVKRDEKYPKCHPCSMGFNNPKQYDHHCAWTLRLNRVLP</sequence>
<keyword evidence="2" id="KW-1185">Reference proteome</keyword>
<accession>A0ACB7RL56</accession>
<reference evidence="1" key="1">
    <citation type="submission" date="2020-05" db="EMBL/GenBank/DDBJ databases">
        <title>Large-scale comparative analyses of tick genomes elucidate their genetic diversity and vector capacities.</title>
        <authorList>
            <person name="Jia N."/>
            <person name="Wang J."/>
            <person name="Shi W."/>
            <person name="Du L."/>
            <person name="Sun Y."/>
            <person name="Zhan W."/>
            <person name="Jiang J."/>
            <person name="Wang Q."/>
            <person name="Zhang B."/>
            <person name="Ji P."/>
            <person name="Sakyi L.B."/>
            <person name="Cui X."/>
            <person name="Yuan T."/>
            <person name="Jiang B."/>
            <person name="Yang W."/>
            <person name="Lam T.T.-Y."/>
            <person name="Chang Q."/>
            <person name="Ding S."/>
            <person name="Wang X."/>
            <person name="Zhu J."/>
            <person name="Ruan X."/>
            <person name="Zhao L."/>
            <person name="Wei J."/>
            <person name="Que T."/>
            <person name="Du C."/>
            <person name="Cheng J."/>
            <person name="Dai P."/>
            <person name="Han X."/>
            <person name="Huang E."/>
            <person name="Gao Y."/>
            <person name="Liu J."/>
            <person name="Shao H."/>
            <person name="Ye R."/>
            <person name="Li L."/>
            <person name="Wei W."/>
            <person name="Wang X."/>
            <person name="Wang C."/>
            <person name="Yang T."/>
            <person name="Huo Q."/>
            <person name="Li W."/>
            <person name="Guo W."/>
            <person name="Chen H."/>
            <person name="Zhou L."/>
            <person name="Ni X."/>
            <person name="Tian J."/>
            <person name="Zhou Y."/>
            <person name="Sheng Y."/>
            <person name="Liu T."/>
            <person name="Pan Y."/>
            <person name="Xia L."/>
            <person name="Li J."/>
            <person name="Zhao F."/>
            <person name="Cao W."/>
        </authorList>
    </citation>
    <scope>NUCLEOTIDE SEQUENCE</scope>
    <source>
        <strain evidence="1">Hyas-2018</strain>
    </source>
</reference>